<name>A0A7X1E639_9BACT</name>
<feature type="domain" description="Glycoside hydrolase family 57 N-terminal" evidence="3">
    <location>
        <begin position="38"/>
        <end position="152"/>
    </location>
</feature>
<gene>
    <name evidence="4" type="ORF">H5P30_18705</name>
</gene>
<keyword evidence="5" id="KW-1185">Reference proteome</keyword>
<dbReference type="Gene3D" id="3.20.110.20">
    <property type="match status" value="1"/>
</dbReference>
<dbReference type="GO" id="GO:0005975">
    <property type="term" value="P:carbohydrate metabolic process"/>
    <property type="evidence" value="ECO:0007669"/>
    <property type="project" value="InterPro"/>
</dbReference>
<dbReference type="PANTHER" id="PTHR36306:SF1">
    <property type="entry name" value="ALPHA-AMYLASE-RELATED"/>
    <property type="match status" value="1"/>
</dbReference>
<comment type="caution">
    <text evidence="4">The sequence shown here is derived from an EMBL/GenBank/DDBJ whole genome shotgun (WGS) entry which is preliminary data.</text>
</comment>
<dbReference type="AlphaFoldDB" id="A0A7X1E639"/>
<dbReference type="Proteomes" id="UP000525652">
    <property type="component" value="Unassembled WGS sequence"/>
</dbReference>
<dbReference type="EMBL" id="JACHVA010000133">
    <property type="protein sequence ID" value="MBC2603814.1"/>
    <property type="molecule type" value="Genomic_DNA"/>
</dbReference>
<evidence type="ECO:0000313" key="5">
    <source>
        <dbReference type="Proteomes" id="UP000525652"/>
    </source>
</evidence>
<evidence type="ECO:0000313" key="4">
    <source>
        <dbReference type="EMBL" id="MBC2603814.1"/>
    </source>
</evidence>
<sequence length="474" mass="53398">MKSKILFLPHGNLQYSQLDPARRPWVIDQSYAPLFDLVEKNGIKIGFEASGETLKVMAETRPKVLEQLKALMDAGQVEGVGSPFTHIMLANLPPEMGLASLKDGLDAWEKYTGHRPRLGWNPECSWADFLPEIFQEAGFDSLVMDGDSFFLSFPEIREATGLDYDVRGHSNKSKLFRIAEYIKDKPQYHRFLTNVSRTPSGLNLLFRVDFFANPMLWYLMGATEGTRDQPVALSEIQELLSFWKTKVEGSGSFIIPYAEDAEYIGTSAYFYVKQFGHARFFEHEPESVDRFEALLKTASECGFEFATPSELIEGSEVIELSKNQISTIERGSAWHGGTARAWLNTSHARVLDPVCMAVFQGVQRLKDEFEEGSEAARWVDQARREVTSAYVSDSRWPPAPTSPGRFNVQESIEDLKKANTSLEKAMQAAGIADQRSLYSPSIMRTQILSVEEELMALEYFGEKTGELSQKTSEV</sequence>
<dbReference type="SUPFAM" id="SSF88713">
    <property type="entry name" value="Glycoside hydrolase/deacetylase"/>
    <property type="match status" value="1"/>
</dbReference>
<keyword evidence="4" id="KW-0378">Hydrolase</keyword>
<evidence type="ECO:0000256" key="2">
    <source>
        <dbReference type="ARBA" id="ARBA00023277"/>
    </source>
</evidence>
<evidence type="ECO:0000259" key="3">
    <source>
        <dbReference type="Pfam" id="PF03065"/>
    </source>
</evidence>
<reference evidence="4 5" key="1">
    <citation type="submission" date="2020-07" db="EMBL/GenBank/DDBJ databases">
        <authorList>
            <person name="Feng X."/>
        </authorList>
    </citation>
    <scope>NUCLEOTIDE SEQUENCE [LARGE SCALE GENOMIC DNA]</scope>
    <source>
        <strain evidence="4 5">JCM14086</strain>
    </source>
</reference>
<dbReference type="InterPro" id="IPR004300">
    <property type="entry name" value="Glyco_hydro_57_N"/>
</dbReference>
<keyword evidence="2" id="KW-0119">Carbohydrate metabolism</keyword>
<evidence type="ECO:0000256" key="1">
    <source>
        <dbReference type="ARBA" id="ARBA00006821"/>
    </source>
</evidence>
<dbReference type="PANTHER" id="PTHR36306">
    <property type="entry name" value="ALPHA-AMYLASE-RELATED-RELATED"/>
    <property type="match status" value="1"/>
</dbReference>
<accession>A0A7X1E639</accession>
<protein>
    <submittedName>
        <fullName evidence="4">Glycoside hydrolase family 57</fullName>
    </submittedName>
</protein>
<comment type="similarity">
    <text evidence="1">Belongs to the glycosyl hydrolase 57 family.</text>
</comment>
<dbReference type="RefSeq" id="WP_185694432.1">
    <property type="nucleotide sequence ID" value="NZ_JACHVA010000133.1"/>
</dbReference>
<dbReference type="InterPro" id="IPR052046">
    <property type="entry name" value="GH57_Enzymes"/>
</dbReference>
<dbReference type="GO" id="GO:0016787">
    <property type="term" value="F:hydrolase activity"/>
    <property type="evidence" value="ECO:0007669"/>
    <property type="project" value="UniProtKB-KW"/>
</dbReference>
<dbReference type="Pfam" id="PF03065">
    <property type="entry name" value="Glyco_hydro_57"/>
    <property type="match status" value="1"/>
</dbReference>
<proteinExistence type="inferred from homology"/>
<organism evidence="4 5">
    <name type="scientific">Puniceicoccus vermicola</name>
    <dbReference type="NCBI Taxonomy" id="388746"/>
    <lineage>
        <taxon>Bacteria</taxon>
        <taxon>Pseudomonadati</taxon>
        <taxon>Verrucomicrobiota</taxon>
        <taxon>Opitutia</taxon>
        <taxon>Puniceicoccales</taxon>
        <taxon>Puniceicoccaceae</taxon>
        <taxon>Puniceicoccus</taxon>
    </lineage>
</organism>
<dbReference type="InterPro" id="IPR011330">
    <property type="entry name" value="Glyco_hydro/deAcase_b/a-brl"/>
</dbReference>